<dbReference type="CDD" id="cd01887">
    <property type="entry name" value="IF2_eIF5B"/>
    <property type="match status" value="1"/>
</dbReference>
<accession>A0A7S3JXB3</accession>
<keyword evidence="12" id="KW-0342">GTP-binding</keyword>
<feature type="compositionally biased region" description="Acidic residues" evidence="15">
    <location>
        <begin position="254"/>
        <end position="273"/>
    </location>
</feature>
<evidence type="ECO:0000256" key="12">
    <source>
        <dbReference type="ARBA" id="ARBA00023134"/>
    </source>
</evidence>
<feature type="domain" description="Tr-type G" evidence="16">
    <location>
        <begin position="374"/>
        <end position="615"/>
    </location>
</feature>
<dbReference type="FunFam" id="3.40.50.300:FF:000112">
    <property type="entry name" value="Eukaryotic translation initiation factor 5B"/>
    <property type="match status" value="1"/>
</dbReference>
<dbReference type="Pfam" id="PF00009">
    <property type="entry name" value="GTP_EFTU"/>
    <property type="match status" value="1"/>
</dbReference>
<dbReference type="Gene3D" id="2.40.30.10">
    <property type="entry name" value="Translation factors"/>
    <property type="match status" value="2"/>
</dbReference>
<dbReference type="CDD" id="cd03703">
    <property type="entry name" value="aeIF5B_II"/>
    <property type="match status" value="1"/>
</dbReference>
<evidence type="ECO:0000256" key="10">
    <source>
        <dbReference type="ARBA" id="ARBA00022801"/>
    </source>
</evidence>
<evidence type="ECO:0000256" key="9">
    <source>
        <dbReference type="ARBA" id="ARBA00022741"/>
    </source>
</evidence>
<evidence type="ECO:0000259" key="16">
    <source>
        <dbReference type="PROSITE" id="PS51722"/>
    </source>
</evidence>
<evidence type="ECO:0000256" key="1">
    <source>
        <dbReference type="ARBA" id="ARBA00004229"/>
    </source>
</evidence>
<dbReference type="InterPro" id="IPR005225">
    <property type="entry name" value="Small_GTP-bd"/>
</dbReference>
<dbReference type="GO" id="GO:0009507">
    <property type="term" value="C:chloroplast"/>
    <property type="evidence" value="ECO:0007669"/>
    <property type="project" value="UniProtKB-SubCell"/>
</dbReference>
<dbReference type="GO" id="GO:0046872">
    <property type="term" value="F:metal ion binding"/>
    <property type="evidence" value="ECO:0007669"/>
    <property type="project" value="UniProtKB-KW"/>
</dbReference>
<dbReference type="InterPro" id="IPR009000">
    <property type="entry name" value="Transl_B-barrel_sf"/>
</dbReference>
<dbReference type="Gene3D" id="3.40.50.10050">
    <property type="entry name" value="Translation initiation factor IF- 2, domain 3"/>
    <property type="match status" value="1"/>
</dbReference>
<dbReference type="AlphaFoldDB" id="A0A7S3JXB3"/>
<evidence type="ECO:0000256" key="3">
    <source>
        <dbReference type="ARBA" id="ARBA00007733"/>
    </source>
</evidence>
<protein>
    <recommendedName>
        <fullName evidence="5">Eukaryotic translation initiation factor 5B</fullName>
        <ecNumber evidence="4">3.6.5.3</ecNumber>
    </recommendedName>
    <alternativeName>
        <fullName evidence="13">Translation initiation factor IF-2</fullName>
    </alternativeName>
</protein>
<dbReference type="PANTHER" id="PTHR43381">
    <property type="entry name" value="TRANSLATION INITIATION FACTOR IF-2-RELATED"/>
    <property type="match status" value="1"/>
</dbReference>
<dbReference type="NCBIfam" id="TIGR00231">
    <property type="entry name" value="small_GTP"/>
    <property type="match status" value="1"/>
</dbReference>
<dbReference type="InterPro" id="IPR036925">
    <property type="entry name" value="TIF_IF2_dom3_sf"/>
</dbReference>
<dbReference type="FunFam" id="3.40.50.10050:FF:000002">
    <property type="entry name" value="Eukaryotic translation initiation factor 5B"/>
    <property type="match status" value="1"/>
</dbReference>
<comment type="similarity">
    <text evidence="3">Belongs to the TRAFAC class translation factor GTPase superfamily. Classic translation factor GTPase family. IF-2 subfamily.</text>
</comment>
<evidence type="ECO:0000313" key="17">
    <source>
        <dbReference type="EMBL" id="CAE0368107.1"/>
    </source>
</evidence>
<dbReference type="InterPro" id="IPR000795">
    <property type="entry name" value="T_Tr_GTP-bd_dom"/>
</dbReference>
<feature type="compositionally biased region" description="Basic and acidic residues" evidence="15">
    <location>
        <begin position="165"/>
        <end position="191"/>
    </location>
</feature>
<dbReference type="SUPFAM" id="SSF52156">
    <property type="entry name" value="Initiation factor IF2/eIF5b, domain 3"/>
    <property type="match status" value="1"/>
</dbReference>
<evidence type="ECO:0000256" key="15">
    <source>
        <dbReference type="SAM" id="MobiDB-lite"/>
    </source>
</evidence>
<evidence type="ECO:0000256" key="7">
    <source>
        <dbReference type="ARBA" id="ARBA00022540"/>
    </source>
</evidence>
<feature type="compositionally biased region" description="Basic and acidic residues" evidence="15">
    <location>
        <begin position="212"/>
        <end position="231"/>
    </location>
</feature>
<evidence type="ECO:0000256" key="2">
    <source>
        <dbReference type="ARBA" id="ARBA00004496"/>
    </source>
</evidence>
<gene>
    <name evidence="17" type="ORF">ALAG00032_LOCUS8869</name>
</gene>
<evidence type="ECO:0000256" key="8">
    <source>
        <dbReference type="ARBA" id="ARBA00022723"/>
    </source>
</evidence>
<organism evidence="17">
    <name type="scientific">Aureoumbra lagunensis</name>
    <dbReference type="NCBI Taxonomy" id="44058"/>
    <lineage>
        <taxon>Eukaryota</taxon>
        <taxon>Sar</taxon>
        <taxon>Stramenopiles</taxon>
        <taxon>Ochrophyta</taxon>
        <taxon>Pelagophyceae</taxon>
        <taxon>Pelagomonadales</taxon>
        <taxon>Aureoumbra</taxon>
    </lineage>
</organism>
<feature type="compositionally biased region" description="Basic residues" evidence="15">
    <location>
        <begin position="78"/>
        <end position="88"/>
    </location>
</feature>
<keyword evidence="14" id="KW-0175">Coiled coil</keyword>
<keyword evidence="9" id="KW-0547">Nucleotide-binding</keyword>
<evidence type="ECO:0000256" key="14">
    <source>
        <dbReference type="SAM" id="Coils"/>
    </source>
</evidence>
<keyword evidence="7" id="KW-0396">Initiation factor</keyword>
<feature type="compositionally biased region" description="Low complexity" evidence="15">
    <location>
        <begin position="36"/>
        <end position="46"/>
    </location>
</feature>
<dbReference type="GO" id="GO:0003924">
    <property type="term" value="F:GTPase activity"/>
    <property type="evidence" value="ECO:0007669"/>
    <property type="project" value="InterPro"/>
</dbReference>
<dbReference type="FunFam" id="2.40.30.10:FF:000013">
    <property type="entry name" value="eukaryotic translation initiation factor 5B"/>
    <property type="match status" value="1"/>
</dbReference>
<evidence type="ECO:0000256" key="11">
    <source>
        <dbReference type="ARBA" id="ARBA00022917"/>
    </source>
</evidence>
<dbReference type="EC" id="3.6.5.3" evidence="4"/>
<feature type="compositionally biased region" description="Basic and acidic residues" evidence="15">
    <location>
        <begin position="111"/>
        <end position="156"/>
    </location>
</feature>
<keyword evidence="10" id="KW-0378">Hydrolase</keyword>
<comment type="subcellular location">
    <subcellularLocation>
        <location evidence="2">Cytoplasm</location>
    </subcellularLocation>
    <subcellularLocation>
        <location evidence="1">Plastid</location>
        <location evidence="1">Chloroplast</location>
    </subcellularLocation>
</comment>
<dbReference type="InterPro" id="IPR029459">
    <property type="entry name" value="EFTU-type"/>
</dbReference>
<dbReference type="InterPro" id="IPR027417">
    <property type="entry name" value="P-loop_NTPase"/>
</dbReference>
<dbReference type="InterPro" id="IPR023115">
    <property type="entry name" value="TIF_IF2_dom3"/>
</dbReference>
<keyword evidence="8" id="KW-0479">Metal-binding</keyword>
<keyword evidence="11" id="KW-0648">Protein biosynthesis</keyword>
<dbReference type="GO" id="GO:0003743">
    <property type="term" value="F:translation initiation factor activity"/>
    <property type="evidence" value="ECO:0007669"/>
    <property type="project" value="UniProtKB-KW"/>
</dbReference>
<sequence>MGKKKQQGKKAPPGEDNDDFEAALREAQADVPSVQEESPAPAPVEEPATEGKEEDTDAAAAFLVSMGQQTTKSGADNKKKKHKKKGHNKGGENEVEEEIPVSSKQSAKGKLIAERLAKQKAEEERLRQQREEEERRIREEEERLEKEAKEAEEKRQEKLRRRAEKKAEAKRAGTYETKKQREQRLAAERRRAALQGMIPGTKKSETSTPKSAQEKRSPPAEIKAEPPKQEEAPPQPPSEEKNDEIIPPLPAPAQEEEDDALDDWEDAADDWESSEQTLKIAQLADLAHQGEDEEDLADAELQAEKERLRLAGLALKEREEKKRLAEEERARLAAVAEEEKDRVNHEVETKIMAARAQRLEREKKNEEARSLDRLRAPICCIMGHVDTGKTKLLDKIRQTNVQDGEAGGITQQIGATYFDKATLVEKIKPVREFLESHEKKPSAIDSILFSQDSNLSDADSLRLPALMIIDTPGHEAFSNLRSRGSSLCDMAIVVVDLMHGLEPQTLESISMLKRKRTPFVVALNKIDRCYDWKPIEGASIRSSLATQAEHTRQEFQQRFEQCSVELNEQGLNVSLYWENTDPKTYVSIVPTSAITGEGVPDLLRTVLSLTQQRLAEKLMWCATLQCTVLEVKVVEGLGATLDVILVNGTLFEGDTLVVCTQEGALVTQARALLTPPPSRETRVKTELIKHERIEAAVGLKITGPNLDKVVPGTSVFVCGPDDSLDDLKEEVMRDVSALVSSLATEDHGVSVQASTLGALEALLEFLRNPGKDRDGKERAPIPVFSASVGPIYKKDVIRASVMGKKGHEEYACILGFDVPVDRDARAHAEEVGVQIFTADIIYHLENHFTRHLDDIMERKRNEARDIAVFPVLVRISPKHVFNAKDPIVVGVTVDDGILKVGTPLCIPHNGFLDVGVVQSIECNHKEVDRVKKGQECAIKIVNQANPTLTYGRQFDATHTLYSKLSRASIDALKAYFKDDLSNEDWKLVIKLKKVFSII</sequence>
<dbReference type="PRINTS" id="PR00315">
    <property type="entry name" value="ELONGATNFCT"/>
</dbReference>
<evidence type="ECO:0000256" key="5">
    <source>
        <dbReference type="ARBA" id="ARBA00013824"/>
    </source>
</evidence>
<dbReference type="Pfam" id="PF14578">
    <property type="entry name" value="GTP_EFTU_D4"/>
    <property type="match status" value="1"/>
</dbReference>
<dbReference type="PROSITE" id="PS51722">
    <property type="entry name" value="G_TR_2"/>
    <property type="match status" value="1"/>
</dbReference>
<dbReference type="EMBL" id="HBIJ01013096">
    <property type="protein sequence ID" value="CAE0368107.1"/>
    <property type="molecule type" value="Transcribed_RNA"/>
</dbReference>
<dbReference type="GO" id="GO:0005525">
    <property type="term" value="F:GTP binding"/>
    <property type="evidence" value="ECO:0007669"/>
    <property type="project" value="UniProtKB-KW"/>
</dbReference>
<dbReference type="FunFam" id="2.40.30.10:FF:000026">
    <property type="entry name" value="Eukaryotic translation initiation factor 5B"/>
    <property type="match status" value="1"/>
</dbReference>
<dbReference type="CDD" id="cd16266">
    <property type="entry name" value="IF2_aeIF5B_IV"/>
    <property type="match status" value="1"/>
</dbReference>
<evidence type="ECO:0000256" key="4">
    <source>
        <dbReference type="ARBA" id="ARBA00011986"/>
    </source>
</evidence>
<name>A0A7S3JXB3_9STRA</name>
<feature type="region of interest" description="Disordered" evidence="15">
    <location>
        <begin position="1"/>
        <end position="276"/>
    </location>
</feature>
<dbReference type="SUPFAM" id="SSF52540">
    <property type="entry name" value="P-loop containing nucleoside triphosphate hydrolases"/>
    <property type="match status" value="1"/>
</dbReference>
<proteinExistence type="inferred from homology"/>
<dbReference type="PANTHER" id="PTHR43381:SF4">
    <property type="entry name" value="EUKARYOTIC TRANSLATION INITIATION FACTOR 5B"/>
    <property type="match status" value="1"/>
</dbReference>
<reference evidence="17" key="1">
    <citation type="submission" date="2021-01" db="EMBL/GenBank/DDBJ databases">
        <authorList>
            <person name="Corre E."/>
            <person name="Pelletier E."/>
            <person name="Niang G."/>
            <person name="Scheremetjew M."/>
            <person name="Finn R."/>
            <person name="Kale V."/>
            <person name="Holt S."/>
            <person name="Cochrane G."/>
            <person name="Meng A."/>
            <person name="Brown T."/>
            <person name="Cohen L."/>
        </authorList>
    </citation>
    <scope>NUCLEOTIDE SEQUENCE</scope>
    <source>
        <strain evidence="17">CCMP1510</strain>
    </source>
</reference>
<dbReference type="InterPro" id="IPR015760">
    <property type="entry name" value="TIF_IF2"/>
</dbReference>
<dbReference type="Pfam" id="PF11987">
    <property type="entry name" value="IF-2"/>
    <property type="match status" value="1"/>
</dbReference>
<dbReference type="SUPFAM" id="SSF50447">
    <property type="entry name" value="Translation proteins"/>
    <property type="match status" value="1"/>
</dbReference>
<dbReference type="GO" id="GO:0005739">
    <property type="term" value="C:mitochondrion"/>
    <property type="evidence" value="ECO:0007669"/>
    <property type="project" value="TreeGrafter"/>
</dbReference>
<evidence type="ECO:0000256" key="13">
    <source>
        <dbReference type="ARBA" id="ARBA00032478"/>
    </source>
</evidence>
<keyword evidence="6" id="KW-0963">Cytoplasm</keyword>
<feature type="coiled-coil region" evidence="14">
    <location>
        <begin position="296"/>
        <end position="369"/>
    </location>
</feature>
<dbReference type="Gene3D" id="3.40.50.300">
    <property type="entry name" value="P-loop containing nucleotide triphosphate hydrolases"/>
    <property type="match status" value="1"/>
</dbReference>
<dbReference type="NCBIfam" id="NF003078">
    <property type="entry name" value="PRK04004.1"/>
    <property type="match status" value="1"/>
</dbReference>
<evidence type="ECO:0000256" key="6">
    <source>
        <dbReference type="ARBA" id="ARBA00022490"/>
    </source>
</evidence>